<sequence>MKDTRYDTGEAAGTALEEMPVLVKWLCQVLTPELVVHLAGAREPGVVRGWASGRLVPSAPEEHRLWFAYDLLRRIEDLQGREATQAWFMAVNSRLGQRSPLRAIREGRFHETAAAAGTLLEGARER</sequence>
<dbReference type="RefSeq" id="WP_237826562.1">
    <property type="nucleotide sequence ID" value="NZ_JAKLTQ010000026.1"/>
</dbReference>
<organism evidence="1 2">
    <name type="scientific">Arthrobacter hankyongi</name>
    <dbReference type="NCBI Taxonomy" id="2904801"/>
    <lineage>
        <taxon>Bacteria</taxon>
        <taxon>Bacillati</taxon>
        <taxon>Actinomycetota</taxon>
        <taxon>Actinomycetes</taxon>
        <taxon>Micrococcales</taxon>
        <taxon>Micrococcaceae</taxon>
        <taxon>Arthrobacter</taxon>
    </lineage>
</organism>
<evidence type="ECO:0008006" key="3">
    <source>
        <dbReference type="Google" id="ProtNLM"/>
    </source>
</evidence>
<reference evidence="1" key="1">
    <citation type="submission" date="2022-01" db="EMBL/GenBank/DDBJ databases">
        <authorList>
            <person name="Jo J.-H."/>
            <person name="Im W.-T."/>
        </authorList>
    </citation>
    <scope>NUCLEOTIDE SEQUENCE</scope>
    <source>
        <strain evidence="1">I2-34</strain>
    </source>
</reference>
<keyword evidence="2" id="KW-1185">Reference proteome</keyword>
<proteinExistence type="predicted"/>
<protein>
    <recommendedName>
        <fullName evidence="3">Antitoxin Xre/MbcA/ParS-like toxin-binding domain-containing protein</fullName>
    </recommendedName>
</protein>
<evidence type="ECO:0000313" key="2">
    <source>
        <dbReference type="Proteomes" id="UP001165368"/>
    </source>
</evidence>
<comment type="caution">
    <text evidence="1">The sequence shown here is derived from an EMBL/GenBank/DDBJ whole genome shotgun (WGS) entry which is preliminary data.</text>
</comment>
<evidence type="ECO:0000313" key="1">
    <source>
        <dbReference type="EMBL" id="MCG2624541.1"/>
    </source>
</evidence>
<dbReference type="EMBL" id="JAKLTQ010000026">
    <property type="protein sequence ID" value="MCG2624541.1"/>
    <property type="molecule type" value="Genomic_DNA"/>
</dbReference>
<name>A0ABS9LCX8_9MICC</name>
<dbReference type="Proteomes" id="UP001165368">
    <property type="component" value="Unassembled WGS sequence"/>
</dbReference>
<accession>A0ABS9LCX8</accession>
<gene>
    <name evidence="1" type="ORF">LVY72_21870</name>
</gene>